<evidence type="ECO:0000313" key="3">
    <source>
        <dbReference type="Proteomes" id="UP000712600"/>
    </source>
</evidence>
<reference evidence="2" key="1">
    <citation type="submission" date="2019-12" db="EMBL/GenBank/DDBJ databases">
        <title>Genome sequencing and annotation of Brassica cretica.</title>
        <authorList>
            <person name="Studholme D.J."/>
            <person name="Sarris P."/>
        </authorList>
    </citation>
    <scope>NUCLEOTIDE SEQUENCE</scope>
    <source>
        <strain evidence="2">PFS-109/04</strain>
        <tissue evidence="2">Leaf</tissue>
    </source>
</reference>
<sequence length="201" mass="22133">MNNQNKASGKRKESDSPPLPPKPKRKLPTRSPAWEVFTKLKDDESKCSCYCGKIYSCPSTSGTNTMMSNMKKCKDLLDSLESDSQQHLSSGGNNVYGEMGKKKEIGSDFGSGSGSDIRLDSNGIDRTIDFGFSCSRESGVTDSVETFGRNFLPVFDILNVTHRFSPEIKSSRRLGSATDDGVITIGAPLPFVRRRSREKMN</sequence>
<dbReference type="EMBL" id="QGKX02000088">
    <property type="protein sequence ID" value="KAF3584471.1"/>
    <property type="molecule type" value="Genomic_DNA"/>
</dbReference>
<dbReference type="Proteomes" id="UP000712600">
    <property type="component" value="Unassembled WGS sequence"/>
</dbReference>
<gene>
    <name evidence="2" type="ORF">F2Q69_00026281</name>
</gene>
<feature type="region of interest" description="Disordered" evidence="1">
    <location>
        <begin position="1"/>
        <end position="32"/>
    </location>
</feature>
<name>A0A8S9RT77_BRACR</name>
<evidence type="ECO:0000313" key="2">
    <source>
        <dbReference type="EMBL" id="KAF3584471.1"/>
    </source>
</evidence>
<evidence type="ECO:0000256" key="1">
    <source>
        <dbReference type="SAM" id="MobiDB-lite"/>
    </source>
</evidence>
<proteinExistence type="predicted"/>
<accession>A0A8S9RT77</accession>
<organism evidence="2 3">
    <name type="scientific">Brassica cretica</name>
    <name type="common">Mustard</name>
    <dbReference type="NCBI Taxonomy" id="69181"/>
    <lineage>
        <taxon>Eukaryota</taxon>
        <taxon>Viridiplantae</taxon>
        <taxon>Streptophyta</taxon>
        <taxon>Embryophyta</taxon>
        <taxon>Tracheophyta</taxon>
        <taxon>Spermatophyta</taxon>
        <taxon>Magnoliopsida</taxon>
        <taxon>eudicotyledons</taxon>
        <taxon>Gunneridae</taxon>
        <taxon>Pentapetalae</taxon>
        <taxon>rosids</taxon>
        <taxon>malvids</taxon>
        <taxon>Brassicales</taxon>
        <taxon>Brassicaceae</taxon>
        <taxon>Brassiceae</taxon>
        <taxon>Brassica</taxon>
    </lineage>
</organism>
<dbReference type="SMART" id="SM00614">
    <property type="entry name" value="ZnF_BED"/>
    <property type="match status" value="1"/>
</dbReference>
<dbReference type="AlphaFoldDB" id="A0A8S9RT77"/>
<comment type="caution">
    <text evidence="2">The sequence shown here is derived from an EMBL/GenBank/DDBJ whole genome shotgun (WGS) entry which is preliminary data.</text>
</comment>
<protein>
    <recommendedName>
        <fullName evidence="4">BED-type domain-containing protein</fullName>
    </recommendedName>
</protein>
<evidence type="ECO:0008006" key="4">
    <source>
        <dbReference type="Google" id="ProtNLM"/>
    </source>
</evidence>